<evidence type="ECO:0000313" key="1">
    <source>
        <dbReference type="EMBL" id="BAJ92408.1"/>
    </source>
</evidence>
<reference evidence="1" key="1">
    <citation type="journal article" date="2011" name="Plant Physiol.">
        <title>Comprehensive sequence analysis of 24,783 barley full-length cDNAs derived from 12 clone libraries.</title>
        <authorList>
            <person name="Matsumoto T."/>
            <person name="Tanaka T."/>
            <person name="Sakai H."/>
            <person name="Amano N."/>
            <person name="Kanamori H."/>
            <person name="Kurita K."/>
            <person name="Kikuta A."/>
            <person name="Kamiya K."/>
            <person name="Yamamoto M."/>
            <person name="Ikawa H."/>
            <person name="Fujii N."/>
            <person name="Hori K."/>
            <person name="Itoh T."/>
            <person name="Sato K."/>
        </authorList>
    </citation>
    <scope>NUCLEOTIDE SEQUENCE</scope>
    <source>
        <tissue evidence="1">Shoot</tissue>
    </source>
</reference>
<dbReference type="EMBL" id="AK361201">
    <property type="protein sequence ID" value="BAJ92408.1"/>
    <property type="molecule type" value="mRNA"/>
</dbReference>
<proteinExistence type="evidence at transcript level"/>
<protein>
    <submittedName>
        <fullName evidence="1">Predicted protein</fullName>
    </submittedName>
</protein>
<name>F2DBD7_HORVV</name>
<dbReference type="AlphaFoldDB" id="F2DBD7"/>
<sequence>MDDQGGGTQHNHVGGDAVAASSSALLLRNGSGRFSWCACAMVKLMGL</sequence>
<accession>F2DBD7</accession>
<organism evidence="1">
    <name type="scientific">Hordeum vulgare subsp. vulgare</name>
    <name type="common">Domesticated barley</name>
    <dbReference type="NCBI Taxonomy" id="112509"/>
    <lineage>
        <taxon>Eukaryota</taxon>
        <taxon>Viridiplantae</taxon>
        <taxon>Streptophyta</taxon>
        <taxon>Embryophyta</taxon>
        <taxon>Tracheophyta</taxon>
        <taxon>Spermatophyta</taxon>
        <taxon>Magnoliopsida</taxon>
        <taxon>Liliopsida</taxon>
        <taxon>Poales</taxon>
        <taxon>Poaceae</taxon>
        <taxon>BOP clade</taxon>
        <taxon>Pooideae</taxon>
        <taxon>Triticodae</taxon>
        <taxon>Triticeae</taxon>
        <taxon>Hordeinae</taxon>
        <taxon>Hordeum</taxon>
    </lineage>
</organism>